<sequence>MRRKIYPYNGRRYLIDINPLSKVVHDLENEKKSCNIHKVIKPHVKMLDNQSQVNRFLLLNGDYSFCKCCLPEKYQYYNK</sequence>
<accession>A0A1M6RNW6</accession>
<dbReference type="EMBL" id="FRAG01000049">
    <property type="protein sequence ID" value="SHK34145.1"/>
    <property type="molecule type" value="Genomic_DNA"/>
</dbReference>
<name>A0A1M6RNW6_PARC5</name>
<dbReference type="RefSeq" id="WP_073151877.1">
    <property type="nucleotide sequence ID" value="NZ_FRAG01000049.1"/>
</dbReference>
<organism evidence="1 2">
    <name type="scientific">Paramaledivibacter caminithermalis (strain DSM 15212 / CIP 107654 / DViRD3)</name>
    <name type="common">Clostridium caminithermale</name>
    <dbReference type="NCBI Taxonomy" id="1121301"/>
    <lineage>
        <taxon>Bacteria</taxon>
        <taxon>Bacillati</taxon>
        <taxon>Bacillota</taxon>
        <taxon>Clostridia</taxon>
        <taxon>Peptostreptococcales</taxon>
        <taxon>Caminicellaceae</taxon>
        <taxon>Paramaledivibacter</taxon>
    </lineage>
</organism>
<evidence type="ECO:0000313" key="2">
    <source>
        <dbReference type="Proteomes" id="UP000184465"/>
    </source>
</evidence>
<protein>
    <submittedName>
        <fullName evidence="1">Uncharacterized protein</fullName>
    </submittedName>
</protein>
<dbReference type="OrthoDB" id="2973788at2"/>
<proteinExistence type="predicted"/>
<gene>
    <name evidence="1" type="ORF">SAMN02745912_03027</name>
</gene>
<dbReference type="STRING" id="1121301.SAMN02745912_03027"/>
<reference evidence="1 2" key="1">
    <citation type="submission" date="2016-11" db="EMBL/GenBank/DDBJ databases">
        <authorList>
            <person name="Jaros S."/>
            <person name="Januszkiewicz K."/>
            <person name="Wedrychowicz H."/>
        </authorList>
    </citation>
    <scope>NUCLEOTIDE SEQUENCE [LARGE SCALE GENOMIC DNA]</scope>
    <source>
        <strain evidence="1 2">DSM 15212</strain>
    </source>
</reference>
<dbReference type="AlphaFoldDB" id="A0A1M6RNW6"/>
<evidence type="ECO:0000313" key="1">
    <source>
        <dbReference type="EMBL" id="SHK34145.1"/>
    </source>
</evidence>
<dbReference type="Proteomes" id="UP000184465">
    <property type="component" value="Unassembled WGS sequence"/>
</dbReference>
<keyword evidence="2" id="KW-1185">Reference proteome</keyword>